<sequence>MEHLFMSCPLIRCAWFSTPYCPFIYLNNISIQLWIESWFNPPDGWDSCLGDWGVLCATLSWMVWKARCKKLFDNVDSSPTQLAFDTFNYIRMYSSDHTNPHSNPLPSINTIWCPPPIDHVKINFDASYIINQQSGIGLVLRDHMGSCRGLKMIPITSSSAEETEGIAALGAVKWTISLQISHVLFEGDAKNIINYITSSSSSTIGWRTKAYLEDVRTLLPLFTFVLFMYVKRADNSVVDVLATRARTSTSEVSSSVSSSFIYDLLTKDSDSIRVMLPVSI</sequence>
<comment type="caution">
    <text evidence="2">The sequence shown here is derived from an EMBL/GenBank/DDBJ whole genome shotgun (WGS) entry which is preliminary data.</text>
</comment>
<keyword evidence="3" id="KW-1185">Reference proteome</keyword>
<dbReference type="CDD" id="cd06222">
    <property type="entry name" value="RNase_H_like"/>
    <property type="match status" value="1"/>
</dbReference>
<proteinExistence type="predicted"/>
<dbReference type="PANTHER" id="PTHR47074:SF11">
    <property type="entry name" value="REVERSE TRANSCRIPTASE-LIKE PROTEIN"/>
    <property type="match status" value="1"/>
</dbReference>
<dbReference type="PANTHER" id="PTHR47074">
    <property type="entry name" value="BNAC02G40300D PROTEIN"/>
    <property type="match status" value="1"/>
</dbReference>
<accession>A0A200QNT1</accession>
<name>A0A200QNT1_MACCD</name>
<dbReference type="OMA" id="INTIWCP"/>
<feature type="domain" description="RNase H type-1" evidence="1">
    <location>
        <begin position="123"/>
        <end position="245"/>
    </location>
</feature>
<dbReference type="OrthoDB" id="1906820at2759"/>
<gene>
    <name evidence="2" type="ORF">BVC80_1771g3</name>
</gene>
<dbReference type="Pfam" id="PF13456">
    <property type="entry name" value="RVT_3"/>
    <property type="match status" value="1"/>
</dbReference>
<evidence type="ECO:0000313" key="2">
    <source>
        <dbReference type="EMBL" id="OVA12085.1"/>
    </source>
</evidence>
<dbReference type="AlphaFoldDB" id="A0A200QNT1"/>
<organism evidence="2 3">
    <name type="scientific">Macleaya cordata</name>
    <name type="common">Five-seeded plume-poppy</name>
    <name type="synonym">Bocconia cordata</name>
    <dbReference type="NCBI Taxonomy" id="56857"/>
    <lineage>
        <taxon>Eukaryota</taxon>
        <taxon>Viridiplantae</taxon>
        <taxon>Streptophyta</taxon>
        <taxon>Embryophyta</taxon>
        <taxon>Tracheophyta</taxon>
        <taxon>Spermatophyta</taxon>
        <taxon>Magnoliopsida</taxon>
        <taxon>Ranunculales</taxon>
        <taxon>Papaveraceae</taxon>
        <taxon>Papaveroideae</taxon>
        <taxon>Macleaya</taxon>
    </lineage>
</organism>
<evidence type="ECO:0000259" key="1">
    <source>
        <dbReference type="Pfam" id="PF13456"/>
    </source>
</evidence>
<dbReference type="InterPro" id="IPR002156">
    <property type="entry name" value="RNaseH_domain"/>
</dbReference>
<dbReference type="SUPFAM" id="SSF53098">
    <property type="entry name" value="Ribonuclease H-like"/>
    <property type="match status" value="1"/>
</dbReference>
<dbReference type="Proteomes" id="UP000195402">
    <property type="component" value="Unassembled WGS sequence"/>
</dbReference>
<dbReference type="GO" id="GO:0003676">
    <property type="term" value="F:nucleic acid binding"/>
    <property type="evidence" value="ECO:0007669"/>
    <property type="project" value="InterPro"/>
</dbReference>
<dbReference type="Gene3D" id="3.30.420.10">
    <property type="entry name" value="Ribonuclease H-like superfamily/Ribonuclease H"/>
    <property type="match status" value="1"/>
</dbReference>
<evidence type="ECO:0000313" key="3">
    <source>
        <dbReference type="Proteomes" id="UP000195402"/>
    </source>
</evidence>
<protein>
    <recommendedName>
        <fullName evidence="1">RNase H type-1 domain-containing protein</fullName>
    </recommendedName>
</protein>
<dbReference type="InterPro" id="IPR036397">
    <property type="entry name" value="RNaseH_sf"/>
</dbReference>
<dbReference type="EMBL" id="MVGT01001418">
    <property type="protein sequence ID" value="OVA12085.1"/>
    <property type="molecule type" value="Genomic_DNA"/>
</dbReference>
<dbReference type="GO" id="GO:0004523">
    <property type="term" value="F:RNA-DNA hybrid ribonuclease activity"/>
    <property type="evidence" value="ECO:0007669"/>
    <property type="project" value="InterPro"/>
</dbReference>
<dbReference type="InterPro" id="IPR044730">
    <property type="entry name" value="RNase_H-like_dom_plant"/>
</dbReference>
<dbReference type="InterPro" id="IPR052929">
    <property type="entry name" value="RNase_H-like_EbsB-rel"/>
</dbReference>
<dbReference type="InParanoid" id="A0A200QNT1"/>
<dbReference type="InterPro" id="IPR012337">
    <property type="entry name" value="RNaseH-like_sf"/>
</dbReference>
<reference evidence="2 3" key="1">
    <citation type="journal article" date="2017" name="Mol. Plant">
        <title>The Genome of Medicinal Plant Macleaya cordata Provides New Insights into Benzylisoquinoline Alkaloids Metabolism.</title>
        <authorList>
            <person name="Liu X."/>
            <person name="Liu Y."/>
            <person name="Huang P."/>
            <person name="Ma Y."/>
            <person name="Qing Z."/>
            <person name="Tang Q."/>
            <person name="Cao H."/>
            <person name="Cheng P."/>
            <person name="Zheng Y."/>
            <person name="Yuan Z."/>
            <person name="Zhou Y."/>
            <person name="Liu J."/>
            <person name="Tang Z."/>
            <person name="Zhuo Y."/>
            <person name="Zhang Y."/>
            <person name="Yu L."/>
            <person name="Huang J."/>
            <person name="Yang P."/>
            <person name="Peng Q."/>
            <person name="Zhang J."/>
            <person name="Jiang W."/>
            <person name="Zhang Z."/>
            <person name="Lin K."/>
            <person name="Ro D.K."/>
            <person name="Chen X."/>
            <person name="Xiong X."/>
            <person name="Shang Y."/>
            <person name="Huang S."/>
            <person name="Zeng J."/>
        </authorList>
    </citation>
    <scope>NUCLEOTIDE SEQUENCE [LARGE SCALE GENOMIC DNA]</scope>
    <source>
        <strain evidence="3">cv. BLH2017</strain>
        <tissue evidence="2">Root</tissue>
    </source>
</reference>